<evidence type="ECO:0000313" key="2">
    <source>
        <dbReference type="Proteomes" id="UP000054144"/>
    </source>
</evidence>
<dbReference type="EMBL" id="KN882035">
    <property type="protein sequence ID" value="KIY46298.1"/>
    <property type="molecule type" value="Genomic_DNA"/>
</dbReference>
<gene>
    <name evidence="1" type="ORF">FISHEDRAFT_60428</name>
</gene>
<name>A0A0D7A658_9AGAR</name>
<dbReference type="Proteomes" id="UP000054144">
    <property type="component" value="Unassembled WGS sequence"/>
</dbReference>
<protein>
    <submittedName>
        <fullName evidence="1">Uncharacterized protein</fullName>
    </submittedName>
</protein>
<dbReference type="AlphaFoldDB" id="A0A0D7A658"/>
<keyword evidence="2" id="KW-1185">Reference proteome</keyword>
<evidence type="ECO:0000313" key="1">
    <source>
        <dbReference type="EMBL" id="KIY46298.1"/>
    </source>
</evidence>
<reference evidence="1 2" key="1">
    <citation type="journal article" date="2015" name="Fungal Genet. Biol.">
        <title>Evolution of novel wood decay mechanisms in Agaricales revealed by the genome sequences of Fistulina hepatica and Cylindrobasidium torrendii.</title>
        <authorList>
            <person name="Floudas D."/>
            <person name="Held B.W."/>
            <person name="Riley R."/>
            <person name="Nagy L.G."/>
            <person name="Koehler G."/>
            <person name="Ransdell A.S."/>
            <person name="Younus H."/>
            <person name="Chow J."/>
            <person name="Chiniquy J."/>
            <person name="Lipzen A."/>
            <person name="Tritt A."/>
            <person name="Sun H."/>
            <person name="Haridas S."/>
            <person name="LaButti K."/>
            <person name="Ohm R.A."/>
            <person name="Kues U."/>
            <person name="Blanchette R.A."/>
            <person name="Grigoriev I.V."/>
            <person name="Minto R.E."/>
            <person name="Hibbett D.S."/>
        </authorList>
    </citation>
    <scope>NUCLEOTIDE SEQUENCE [LARGE SCALE GENOMIC DNA]</scope>
    <source>
        <strain evidence="1 2">ATCC 64428</strain>
    </source>
</reference>
<sequence length="222" mass="25548">MAASKALTYDLQKILRKASGYFLKLQAFFGQSKYIEREGRLSLNLFDVQLPALSRGFVLPRKLVHALDLVMRDQVDGPQKNERKEHRRSGLGRFKEPMGEKLFQGCWDEVLQSTEYFVTYLMCFVFGRHGERARQRVKSDFDVLKSNRLKSICSKKLVKKGRQKFLPAFNRVIEDTNNWTGSIHHTLSKLADGSHVAVAMWQNTEEYAQITVLWTQNSTSGA</sequence>
<accession>A0A0D7A658</accession>
<organism evidence="1 2">
    <name type="scientific">Fistulina hepatica ATCC 64428</name>
    <dbReference type="NCBI Taxonomy" id="1128425"/>
    <lineage>
        <taxon>Eukaryota</taxon>
        <taxon>Fungi</taxon>
        <taxon>Dikarya</taxon>
        <taxon>Basidiomycota</taxon>
        <taxon>Agaricomycotina</taxon>
        <taxon>Agaricomycetes</taxon>
        <taxon>Agaricomycetidae</taxon>
        <taxon>Agaricales</taxon>
        <taxon>Fistulinaceae</taxon>
        <taxon>Fistulina</taxon>
    </lineage>
</organism>
<proteinExistence type="predicted"/>